<proteinExistence type="predicted"/>
<name>A0AAF0FMA6_9EURY</name>
<gene>
    <name evidence="3" type="primary">modA</name>
    <name evidence="3" type="ORF">L1994_01500</name>
</gene>
<dbReference type="Proteomes" id="UP001218895">
    <property type="component" value="Chromosome"/>
</dbReference>
<dbReference type="InterPro" id="IPR050682">
    <property type="entry name" value="ModA/WtpA"/>
</dbReference>
<evidence type="ECO:0000256" key="2">
    <source>
        <dbReference type="ARBA" id="ARBA00022729"/>
    </source>
</evidence>
<sequence>MKTGGYLSLLLILLFAVFLCGCVAEDGNTGKTTNENGIVSENEELIIYCGAGMKKPMEDIGKGFTEKTGIPVTYNYAGSGQLLAQMELSQKGDIYMPGATTDFEVAKEKGYILDEALVAYHVPVIATPKGNPAGINSLEDMGKAGVRVSMGEPDSMALGIIAKKIFEKNGVKDKILPNVVVERATVNEIVTDIVLENADAAIIWEDLYNPEKMDIVYIPEKDNLIKIIPIGSLSFSKNPDSAKEFVEYVSSSNGGKAIFKNCGFTPYNDEKTDN</sequence>
<dbReference type="GO" id="GO:0046872">
    <property type="term" value="F:metal ion binding"/>
    <property type="evidence" value="ECO:0007669"/>
    <property type="project" value="UniProtKB-KW"/>
</dbReference>
<accession>A0AAF0FMA6</accession>
<dbReference type="NCBIfam" id="TIGR01256">
    <property type="entry name" value="modA"/>
    <property type="match status" value="1"/>
</dbReference>
<dbReference type="PANTHER" id="PTHR30632:SF0">
    <property type="entry name" value="SULFATE-BINDING PROTEIN"/>
    <property type="match status" value="1"/>
</dbReference>
<dbReference type="EMBL" id="CP091092">
    <property type="protein sequence ID" value="WFN37098.1"/>
    <property type="molecule type" value="Genomic_DNA"/>
</dbReference>
<evidence type="ECO:0000313" key="3">
    <source>
        <dbReference type="EMBL" id="WFN37098.1"/>
    </source>
</evidence>
<evidence type="ECO:0000256" key="1">
    <source>
        <dbReference type="ARBA" id="ARBA00022723"/>
    </source>
</evidence>
<dbReference type="Gene3D" id="3.40.190.10">
    <property type="entry name" value="Periplasmic binding protein-like II"/>
    <property type="match status" value="2"/>
</dbReference>
<dbReference type="RefSeq" id="WP_278099936.1">
    <property type="nucleotide sequence ID" value="NZ_CP091092.1"/>
</dbReference>
<keyword evidence="2" id="KW-0732">Signal</keyword>
<dbReference type="PROSITE" id="PS51257">
    <property type="entry name" value="PROKAR_LIPOPROTEIN"/>
    <property type="match status" value="1"/>
</dbReference>
<dbReference type="GO" id="GO:0030973">
    <property type="term" value="F:molybdate ion binding"/>
    <property type="evidence" value="ECO:0007669"/>
    <property type="project" value="TreeGrafter"/>
</dbReference>
<dbReference type="SUPFAM" id="SSF53850">
    <property type="entry name" value="Periplasmic binding protein-like II"/>
    <property type="match status" value="1"/>
</dbReference>
<dbReference type="PIRSF" id="PIRSF004846">
    <property type="entry name" value="ModA"/>
    <property type="match status" value="1"/>
</dbReference>
<protein>
    <submittedName>
        <fullName evidence="3">Molybdate ABC transporter substrate-binding protein</fullName>
    </submittedName>
</protein>
<keyword evidence="1" id="KW-0479">Metal-binding</keyword>
<dbReference type="AlphaFoldDB" id="A0AAF0FMA6"/>
<organism evidence="3 4">
    <name type="scientific">Methanomicrobium antiquum</name>
    <dbReference type="NCBI Taxonomy" id="487686"/>
    <lineage>
        <taxon>Archaea</taxon>
        <taxon>Methanobacteriati</taxon>
        <taxon>Methanobacteriota</taxon>
        <taxon>Stenosarchaea group</taxon>
        <taxon>Methanomicrobia</taxon>
        <taxon>Methanomicrobiales</taxon>
        <taxon>Methanomicrobiaceae</taxon>
        <taxon>Methanomicrobium</taxon>
    </lineage>
</organism>
<dbReference type="KEGG" id="manq:L1994_01500"/>
<keyword evidence="4" id="KW-1185">Reference proteome</keyword>
<dbReference type="InterPro" id="IPR005950">
    <property type="entry name" value="ModA"/>
</dbReference>
<reference evidence="3" key="1">
    <citation type="submission" date="2022-01" db="EMBL/GenBank/DDBJ databases">
        <title>Complete genome of Methanomicrobium antiquum DSM 21220.</title>
        <authorList>
            <person name="Chen S.-C."/>
            <person name="You Y.-T."/>
            <person name="Zhou Y.-Z."/>
            <person name="Lai M.-C."/>
        </authorList>
    </citation>
    <scope>NUCLEOTIDE SEQUENCE</scope>
    <source>
        <strain evidence="3">DSM 21220</strain>
    </source>
</reference>
<dbReference type="Pfam" id="PF13531">
    <property type="entry name" value="SBP_bac_11"/>
    <property type="match status" value="1"/>
</dbReference>
<evidence type="ECO:0000313" key="4">
    <source>
        <dbReference type="Proteomes" id="UP001218895"/>
    </source>
</evidence>
<dbReference type="GeneID" id="79949030"/>
<dbReference type="PANTHER" id="PTHR30632">
    <property type="entry name" value="MOLYBDATE-BINDING PERIPLASMIC PROTEIN"/>
    <property type="match status" value="1"/>
</dbReference>
<dbReference type="CDD" id="cd13517">
    <property type="entry name" value="PBP2_ModA3_like"/>
    <property type="match status" value="1"/>
</dbReference>
<dbReference type="GO" id="GO:0015689">
    <property type="term" value="P:molybdate ion transport"/>
    <property type="evidence" value="ECO:0007669"/>
    <property type="project" value="InterPro"/>
</dbReference>